<reference evidence="2" key="1">
    <citation type="submission" date="2021-05" db="EMBL/GenBank/DDBJ databases">
        <title>Direct Submission.</title>
        <authorList>
            <person name="Li K."/>
            <person name="Gao J."/>
        </authorList>
    </citation>
    <scope>NUCLEOTIDE SEQUENCE [LARGE SCALE GENOMIC DNA]</scope>
    <source>
        <strain evidence="2">HDS12</strain>
    </source>
</reference>
<sequence>MTDHDPATTSVDAPLTAALRKLDLPGRLLDDLAAEPDRTGELVMEFAEDLNRAGRGDRARRLLGAVRDHLPTSEDRQYASVELVKLLRESRDAGDTAEAERITSDLLRPGHLGEGPAQLLGEDLQELGRWEEALRCHNVAARQLLAASPEDLQDEDDLSLAPLVSRLLARMNLGLTRDAHDDVALAVAQRQVEGLAGFPGDEGGVREDEGPQEKVEPVYSREVFDEACARGLLTGEYVEHGADVYYRSIERTLREQDREHPEARRSVALHGVKEIVEFAERSGQDPVNIDTALDWVYLELSADDPRLRAWPPGRNEPCWCDSGRKYKKCCGSPSNR</sequence>
<name>A0ABX8CAV7_9ACTN</name>
<protein>
    <submittedName>
        <fullName evidence="1">SEC-C domain-containing protein</fullName>
    </submittedName>
</protein>
<evidence type="ECO:0000313" key="1">
    <source>
        <dbReference type="EMBL" id="QUX31167.1"/>
    </source>
</evidence>
<dbReference type="SUPFAM" id="SSF103642">
    <property type="entry name" value="Sec-C motif"/>
    <property type="match status" value="1"/>
</dbReference>
<dbReference type="Proteomes" id="UP000678016">
    <property type="component" value="Chromosome"/>
</dbReference>
<gene>
    <name evidence="1" type="ORF">KGD83_12120</name>
</gene>
<dbReference type="EMBL" id="CP074132">
    <property type="protein sequence ID" value="QUX31167.1"/>
    <property type="molecule type" value="Genomic_DNA"/>
</dbReference>
<dbReference type="Gene3D" id="3.10.450.50">
    <property type="match status" value="1"/>
</dbReference>
<evidence type="ECO:0000313" key="2">
    <source>
        <dbReference type="Proteomes" id="UP000678016"/>
    </source>
</evidence>
<keyword evidence="2" id="KW-1185">Reference proteome</keyword>
<dbReference type="RefSeq" id="WP_212643860.1">
    <property type="nucleotide sequence ID" value="NZ_CP074132.1"/>
</dbReference>
<dbReference type="Pfam" id="PF02810">
    <property type="entry name" value="SEC-C"/>
    <property type="match status" value="1"/>
</dbReference>
<accession>A0ABX8CAV7</accession>
<proteinExistence type="predicted"/>
<dbReference type="InterPro" id="IPR004027">
    <property type="entry name" value="SEC_C_motif"/>
</dbReference>
<organism evidence="1 2">
    <name type="scientific">Nocardiopsis akebiae</name>
    <dbReference type="NCBI Taxonomy" id="2831968"/>
    <lineage>
        <taxon>Bacteria</taxon>
        <taxon>Bacillati</taxon>
        <taxon>Actinomycetota</taxon>
        <taxon>Actinomycetes</taxon>
        <taxon>Streptosporangiales</taxon>
        <taxon>Nocardiopsidaceae</taxon>
        <taxon>Nocardiopsis</taxon>
    </lineage>
</organism>